<accession>A0A0G4G3R1</accession>
<dbReference type="VEuPathDB" id="CryptoDB:Vbra_16924"/>
<dbReference type="Proteomes" id="UP000041254">
    <property type="component" value="Unassembled WGS sequence"/>
</dbReference>
<sequence length="785" mass="86144">MSRKIPNSAIPRRRDDDRTITIRITHLTTLQSHERRVSIRRDASATLRCLLGSSFGPSGLTQGSRGQLWGIWRARDGRMVTDAKVVDSLLPEDHLYISSSYDGNSKEHARLVLWAVHEGQQEVIRAFFETTQATLTPAQVEAFMQPLVGGRLSLVSMCLRHIQRRFVAMVPRLGEMANSVDCQVVCDAAKLSFEVEPPLTALVYWFSTVRHKSPLLSMMAHRVRDVARLRLYAGSFTEAAVSALLESPVTNRIDALQPMTRLLFNWASKGTVADRKSRLELAASALDRFVSLSKKRINRTEIKRTLSKIRASLLRGDPSPSPSPPPPTKPTPISRWVKVAPPETLPVDTSPSRPAGLPSVCEAIEPPLPVLDARERKRPLVAAPTRASADAPIEGTPPGPFGRDGRGGARLRPSSQSAPPSPLTHKNASAVSTPLLSNHKQHASTQTQPKATTTGRTTATATTTTGSSATKPLVPARKMTVLRPQQGTAPSTPARLKGLRHPITADHPIAAFSSTREDGQARGGVARGGVGKGGSGSGRVGVGVSRGVGKAWRSRGRRARLAAGRCPGGPMFCPSNLLSEGIRQRQTNRYAYQPLVPLLRYFSAKELLCWLHKRWELVKLAGPDSTKRVLVFATEDRWREVIAAGPKFARPEQQPRGRKIFYGRMRDVECVALFVAHWLIRLPRADRPHCHKGLENAIRDFLSKCRTNRVFRHLTAPLSLPDTQQRRLMELRQMSCNRRLRHDLPPLVEAHVNDYGHHGCKCLEEGAAAGAGRGSHGSGMVIGGL</sequence>
<feature type="compositionally biased region" description="Low complexity" evidence="1">
    <location>
        <begin position="443"/>
        <end position="472"/>
    </location>
</feature>
<dbReference type="EMBL" id="CDMY01000562">
    <property type="protein sequence ID" value="CEM22920.1"/>
    <property type="molecule type" value="Genomic_DNA"/>
</dbReference>
<keyword evidence="3" id="KW-1185">Reference proteome</keyword>
<evidence type="ECO:0000313" key="3">
    <source>
        <dbReference type="Proteomes" id="UP000041254"/>
    </source>
</evidence>
<gene>
    <name evidence="2" type="ORF">Vbra_16924</name>
</gene>
<dbReference type="InParanoid" id="A0A0G4G3R1"/>
<organism evidence="2 3">
    <name type="scientific">Vitrella brassicaformis (strain CCMP3155)</name>
    <dbReference type="NCBI Taxonomy" id="1169540"/>
    <lineage>
        <taxon>Eukaryota</taxon>
        <taxon>Sar</taxon>
        <taxon>Alveolata</taxon>
        <taxon>Colpodellida</taxon>
        <taxon>Vitrellaceae</taxon>
        <taxon>Vitrella</taxon>
    </lineage>
</organism>
<dbReference type="AlphaFoldDB" id="A0A0G4G3R1"/>
<feature type="region of interest" description="Disordered" evidence="1">
    <location>
        <begin position="516"/>
        <end position="542"/>
    </location>
</feature>
<feature type="region of interest" description="Disordered" evidence="1">
    <location>
        <begin position="380"/>
        <end position="500"/>
    </location>
</feature>
<protein>
    <submittedName>
        <fullName evidence="2">Uncharacterized protein</fullName>
    </submittedName>
</protein>
<feature type="compositionally biased region" description="Pro residues" evidence="1">
    <location>
        <begin position="319"/>
        <end position="330"/>
    </location>
</feature>
<feature type="compositionally biased region" description="Polar residues" evidence="1">
    <location>
        <begin position="413"/>
        <end position="438"/>
    </location>
</feature>
<evidence type="ECO:0000313" key="2">
    <source>
        <dbReference type="EMBL" id="CEM22920.1"/>
    </source>
</evidence>
<dbReference type="OrthoDB" id="333549at2759"/>
<reference evidence="2 3" key="1">
    <citation type="submission" date="2014-11" db="EMBL/GenBank/DDBJ databases">
        <authorList>
            <person name="Zhu J."/>
            <person name="Qi W."/>
            <person name="Song R."/>
        </authorList>
    </citation>
    <scope>NUCLEOTIDE SEQUENCE [LARGE SCALE GENOMIC DNA]</scope>
</reference>
<name>A0A0G4G3R1_VITBC</name>
<evidence type="ECO:0000256" key="1">
    <source>
        <dbReference type="SAM" id="MobiDB-lite"/>
    </source>
</evidence>
<proteinExistence type="predicted"/>
<feature type="region of interest" description="Disordered" evidence="1">
    <location>
        <begin position="310"/>
        <end position="335"/>
    </location>
</feature>
<feature type="compositionally biased region" description="Gly residues" evidence="1">
    <location>
        <begin position="521"/>
        <end position="542"/>
    </location>
</feature>